<dbReference type="AlphaFoldDB" id="A0A1Q6DSZ2"/>
<dbReference type="InterPro" id="IPR008969">
    <property type="entry name" value="CarboxyPept-like_regulatory"/>
</dbReference>
<keyword evidence="1" id="KW-0812">Transmembrane</keyword>
<feature type="transmembrane region" description="Helical" evidence="1">
    <location>
        <begin position="9"/>
        <end position="32"/>
    </location>
</feature>
<evidence type="ECO:0000256" key="1">
    <source>
        <dbReference type="SAM" id="Phobius"/>
    </source>
</evidence>
<dbReference type="InParanoid" id="A0A1Q6DSZ2"/>
<dbReference type="EMBL" id="MSDW01000002">
    <property type="protein sequence ID" value="OKY77442.1"/>
    <property type="molecule type" value="Genomic_DNA"/>
</dbReference>
<feature type="transmembrane region" description="Helical" evidence="1">
    <location>
        <begin position="433"/>
        <end position="453"/>
    </location>
</feature>
<evidence type="ECO:0000313" key="2">
    <source>
        <dbReference type="EMBL" id="OKY77442.1"/>
    </source>
</evidence>
<comment type="caution">
    <text evidence="2">The sequence shown here is derived from an EMBL/GenBank/DDBJ whole genome shotgun (WGS) entry which is preliminary data.</text>
</comment>
<sequence>MNIELDFGFVFRVFVLCFLVFVFLGVFGLGIVQGEVQDQDLVAEVEGDVVVRQIEVVGPVEVAPGEESTYLTEVTYLVEADGDPLPNASVEVDGKTKETGVDGRVELEFTEPGTYTINATKATKEMDTKTIRYIAGNTTLKVDKRYVTKKLEIDVITPLNKRLPGKNLSLLVTADQEPVKDAAIKVGEQVYSTNSNGTITIQLGNGTYNITATKPQETTETKIIDYEPTNTSITIEKQEITKNLEITTPQQTKILTEPTTQITFTVKTGNKPVEDATVKINDKTSKTGSNGKTTLMLGPGKYTATATKPQKTTETKKIDYTPSNTSITVKKQEITKKLQINTTTQKENQETNTNITVQITTKQKPIQDARVEVNGVNYTTNSTGETKINFEEPGNYTLTATKQQKTTKTKVINYQPTKTTLEIQPNTQVGPYFGIYLISFLTLLTATITYIIYKLTEEDQENNQKYKK</sequence>
<keyword evidence="3" id="KW-1185">Reference proteome</keyword>
<reference evidence="2" key="1">
    <citation type="submission" date="2016-12" db="EMBL/GenBank/DDBJ databases">
        <title>Discovery of methanogenic haloarchaea.</title>
        <authorList>
            <person name="Sorokin D.Y."/>
            <person name="Makarova K.S."/>
            <person name="Abbas B."/>
            <person name="Ferrer M."/>
            <person name="Golyshin P.N."/>
        </authorList>
    </citation>
    <scope>NUCLEOTIDE SEQUENCE [LARGE SCALE GENOMIC DNA]</scope>
    <source>
        <strain evidence="2">HMET1</strain>
    </source>
</reference>
<name>A0A1Q6DSZ2_METT1</name>
<dbReference type="SUPFAM" id="SSF49464">
    <property type="entry name" value="Carboxypeptidase regulatory domain-like"/>
    <property type="match status" value="2"/>
</dbReference>
<accession>A0A1Q6DSZ2</accession>
<organism evidence="2 3">
    <name type="scientific">Methanohalarchaeum thermophilum</name>
    <dbReference type="NCBI Taxonomy" id="1903181"/>
    <lineage>
        <taxon>Archaea</taxon>
        <taxon>Methanobacteriati</taxon>
        <taxon>Methanobacteriota</taxon>
        <taxon>Methanonatronarchaeia</taxon>
        <taxon>Methanonatronarchaeales</taxon>
        <taxon>Methanonatronarchaeaceae</taxon>
        <taxon>Candidatus Methanohalarchaeum</taxon>
    </lineage>
</organism>
<protein>
    <submittedName>
        <fullName evidence="2">Membrane-associated cell suface protein</fullName>
    </submittedName>
</protein>
<proteinExistence type="predicted"/>
<dbReference type="Gene3D" id="2.60.40.1120">
    <property type="entry name" value="Carboxypeptidase-like, regulatory domain"/>
    <property type="match status" value="4"/>
</dbReference>
<keyword evidence="1" id="KW-0472">Membrane</keyword>
<gene>
    <name evidence="2" type="ORF">BTN85_2093</name>
</gene>
<evidence type="ECO:0000313" key="3">
    <source>
        <dbReference type="Proteomes" id="UP000185744"/>
    </source>
</evidence>
<keyword evidence="1" id="KW-1133">Transmembrane helix</keyword>
<dbReference type="Proteomes" id="UP000185744">
    <property type="component" value="Unassembled WGS sequence"/>
</dbReference>